<dbReference type="InterPro" id="IPR028082">
    <property type="entry name" value="Peripla_BP_I"/>
</dbReference>
<dbReference type="SUPFAM" id="SSF53850">
    <property type="entry name" value="Periplasmic binding protein-like II"/>
    <property type="match status" value="1"/>
</dbReference>
<sequence length="234" mass="26490">MSHEDYIISPSKYAFRAYDAIWILGKAMQSSKGSIISSRELIHQMLSSEPEGLSGRLRFKNGFLSQKIVFSIVNVIRQSYRELTQWEQEGRFFEGSREGMNKVFWPGGQQEVPLGYNSEKQLMIAVPLGACEQIVKVSFHQNMNETSFPGISIEVFEAAVKKLPYQLNYKLFPFGDSYDNLMKAVQNEGFDGAIGDITILASRYEMAEFSLPYFEDSLVMIVPATCGITQGRFV</sequence>
<organism evidence="2 3">
    <name type="scientific">Lithospermum erythrorhizon</name>
    <name type="common">Purple gromwell</name>
    <name type="synonym">Lithospermum officinale var. erythrorhizon</name>
    <dbReference type="NCBI Taxonomy" id="34254"/>
    <lineage>
        <taxon>Eukaryota</taxon>
        <taxon>Viridiplantae</taxon>
        <taxon>Streptophyta</taxon>
        <taxon>Embryophyta</taxon>
        <taxon>Tracheophyta</taxon>
        <taxon>Spermatophyta</taxon>
        <taxon>Magnoliopsida</taxon>
        <taxon>eudicotyledons</taxon>
        <taxon>Gunneridae</taxon>
        <taxon>Pentapetalae</taxon>
        <taxon>asterids</taxon>
        <taxon>lamiids</taxon>
        <taxon>Boraginales</taxon>
        <taxon>Boraginaceae</taxon>
        <taxon>Boraginoideae</taxon>
        <taxon>Lithospermeae</taxon>
        <taxon>Lithospermum</taxon>
    </lineage>
</organism>
<dbReference type="Proteomes" id="UP001454036">
    <property type="component" value="Unassembled WGS sequence"/>
</dbReference>
<dbReference type="AlphaFoldDB" id="A0AAV3PT28"/>
<dbReference type="SUPFAM" id="SSF53822">
    <property type="entry name" value="Periplasmic binding protein-like I"/>
    <property type="match status" value="1"/>
</dbReference>
<evidence type="ECO:0000313" key="3">
    <source>
        <dbReference type="Proteomes" id="UP001454036"/>
    </source>
</evidence>
<dbReference type="InterPro" id="IPR015683">
    <property type="entry name" value="Ionotropic_Glu_rcpt"/>
</dbReference>
<dbReference type="PANTHER" id="PTHR34836">
    <property type="entry name" value="OS06G0188250 PROTEIN"/>
    <property type="match status" value="1"/>
</dbReference>
<dbReference type="PANTHER" id="PTHR34836:SF1">
    <property type="entry name" value="OS09G0428600 PROTEIN"/>
    <property type="match status" value="1"/>
</dbReference>
<protein>
    <recommendedName>
        <fullName evidence="1">Solute-binding protein family 3/N-terminal domain-containing protein</fullName>
    </recommendedName>
</protein>
<name>A0AAV3PT28_LITER</name>
<reference evidence="2 3" key="1">
    <citation type="submission" date="2024-01" db="EMBL/GenBank/DDBJ databases">
        <title>The complete chloroplast genome sequence of Lithospermum erythrorhizon: insights into the phylogenetic relationship among Boraginaceae species and the maternal lineages of purple gromwells.</title>
        <authorList>
            <person name="Okada T."/>
            <person name="Watanabe K."/>
        </authorList>
    </citation>
    <scope>NUCLEOTIDE SEQUENCE [LARGE SCALE GENOMIC DNA]</scope>
</reference>
<dbReference type="InterPro" id="IPR001638">
    <property type="entry name" value="Solute-binding_3/MltF_N"/>
</dbReference>
<feature type="domain" description="Solute-binding protein family 3/N-terminal" evidence="1">
    <location>
        <begin position="144"/>
        <end position="224"/>
    </location>
</feature>
<dbReference type="Gene3D" id="3.40.50.2300">
    <property type="match status" value="1"/>
</dbReference>
<evidence type="ECO:0000259" key="1">
    <source>
        <dbReference type="Pfam" id="PF00497"/>
    </source>
</evidence>
<comment type="caution">
    <text evidence="2">The sequence shown here is derived from an EMBL/GenBank/DDBJ whole genome shotgun (WGS) entry which is preliminary data.</text>
</comment>
<keyword evidence="3" id="KW-1185">Reference proteome</keyword>
<gene>
    <name evidence="2" type="ORF">LIER_37839</name>
</gene>
<dbReference type="Gene3D" id="3.40.190.10">
    <property type="entry name" value="Periplasmic binding protein-like II"/>
    <property type="match status" value="1"/>
</dbReference>
<evidence type="ECO:0000313" key="2">
    <source>
        <dbReference type="EMBL" id="GAA0154256.1"/>
    </source>
</evidence>
<dbReference type="EMBL" id="BAABME010018561">
    <property type="protein sequence ID" value="GAA0154256.1"/>
    <property type="molecule type" value="Genomic_DNA"/>
</dbReference>
<proteinExistence type="predicted"/>
<accession>A0AAV3PT28</accession>
<dbReference type="Pfam" id="PF00497">
    <property type="entry name" value="SBP_bac_3"/>
    <property type="match status" value="1"/>
</dbReference>